<accession>V6IV91</accession>
<dbReference type="AlphaFoldDB" id="V6IV91"/>
<dbReference type="STRING" id="1395513.P343_12850"/>
<organism evidence="2 3">
    <name type="scientific">Sporolactobacillus laevolacticus DSM 442</name>
    <dbReference type="NCBI Taxonomy" id="1395513"/>
    <lineage>
        <taxon>Bacteria</taxon>
        <taxon>Bacillati</taxon>
        <taxon>Bacillota</taxon>
        <taxon>Bacilli</taxon>
        <taxon>Bacillales</taxon>
        <taxon>Sporolactobacillaceae</taxon>
        <taxon>Sporolactobacillus</taxon>
    </lineage>
</organism>
<protein>
    <submittedName>
        <fullName evidence="2">Antirepressor</fullName>
    </submittedName>
</protein>
<sequence>MKELVVLKNSQAVTTSTIVAESFEKRHDNVLRDIQDLKKDVLNFEEIFREGVEPDSYGRSRKVFYMNRDGFTLLAMGFTGRKAIQFKLKYISAFNEMEAKIAELNQPSYMIDNPITRAEKWITERKQYEALETQVKQNEPFTKFGKQVSNSNGAINIGEFCKIIYQKHGISMGRNKMFAWLRDKGYLIKFGREKNTPKQTYVEQELFISVPTIVARSEGDVQRSTTMITGKGQVKITHQLLLENSQIEGVSNA</sequence>
<dbReference type="InterPro" id="IPR014054">
    <property type="entry name" value="Phage_regulatory_Rha"/>
</dbReference>
<dbReference type="RefSeq" id="WP_023510810.1">
    <property type="nucleotide sequence ID" value="NZ_AWTC01000013.1"/>
</dbReference>
<dbReference type="eggNOG" id="COG3645">
    <property type="taxonomic scope" value="Bacteria"/>
</dbReference>
<comment type="caution">
    <text evidence="2">The sequence shown here is derived from an EMBL/GenBank/DDBJ whole genome shotgun (WGS) entry which is preliminary data.</text>
</comment>
<proteinExistence type="predicted"/>
<dbReference type="GO" id="GO:0003677">
    <property type="term" value="F:DNA binding"/>
    <property type="evidence" value="ECO:0007669"/>
    <property type="project" value="InterPro"/>
</dbReference>
<evidence type="ECO:0000313" key="2">
    <source>
        <dbReference type="EMBL" id="EST11118.1"/>
    </source>
</evidence>
<reference evidence="2 3" key="1">
    <citation type="journal article" date="2013" name="Genome Announc.">
        <title>Genome Sequence of Sporolactobacillus laevolacticus DSM442, an Efficient Polymer-Grade D-Lactate Producer from Agricultural Waste Cottonseed as a Nitrogen Source.</title>
        <authorList>
            <person name="Wang H."/>
            <person name="Wang L."/>
            <person name="Ju J."/>
            <person name="Yu B."/>
            <person name="Ma Y."/>
        </authorList>
    </citation>
    <scope>NUCLEOTIDE SEQUENCE [LARGE SCALE GENOMIC DNA]</scope>
    <source>
        <strain evidence="2 3">DSM 442</strain>
    </source>
</reference>
<gene>
    <name evidence="2" type="ORF">P343_12850</name>
</gene>
<evidence type="ECO:0000259" key="1">
    <source>
        <dbReference type="Pfam" id="PF03374"/>
    </source>
</evidence>
<dbReference type="Proteomes" id="UP000018296">
    <property type="component" value="Unassembled WGS sequence"/>
</dbReference>
<dbReference type="EMBL" id="AWTC01000013">
    <property type="protein sequence ID" value="EST11118.1"/>
    <property type="molecule type" value="Genomic_DNA"/>
</dbReference>
<name>V6IV91_9BACL</name>
<dbReference type="NCBIfam" id="TIGR02681">
    <property type="entry name" value="phage_pRha"/>
    <property type="match status" value="1"/>
</dbReference>
<dbReference type="eggNOG" id="COG3646">
    <property type="taxonomic scope" value="Bacteria"/>
</dbReference>
<dbReference type="PATRIC" id="fig|1395513.3.peg.2607"/>
<dbReference type="Pfam" id="PF09669">
    <property type="entry name" value="Phage_pRha"/>
    <property type="match status" value="1"/>
</dbReference>
<feature type="domain" description="Antirepressor protein C-terminal" evidence="1">
    <location>
        <begin position="132"/>
        <end position="240"/>
    </location>
</feature>
<dbReference type="Pfam" id="PF03374">
    <property type="entry name" value="ANT"/>
    <property type="match status" value="1"/>
</dbReference>
<evidence type="ECO:0000313" key="3">
    <source>
        <dbReference type="Proteomes" id="UP000018296"/>
    </source>
</evidence>
<keyword evidence="3" id="KW-1185">Reference proteome</keyword>
<dbReference type="InterPro" id="IPR005039">
    <property type="entry name" value="Ant_C"/>
</dbReference>